<dbReference type="GO" id="GO:0032259">
    <property type="term" value="P:methylation"/>
    <property type="evidence" value="ECO:0007669"/>
    <property type="project" value="UniProtKB-KW"/>
</dbReference>
<name>A0AAN8J624_PATCE</name>
<gene>
    <name evidence="7" type="ORF">SNE40_019110</name>
</gene>
<evidence type="ECO:0000313" key="8">
    <source>
        <dbReference type="Proteomes" id="UP001347796"/>
    </source>
</evidence>
<keyword evidence="4 5" id="KW-0479">Metal-binding</keyword>
<dbReference type="SUPFAM" id="SSF82282">
    <property type="entry name" value="Homocysteine S-methyltransferase"/>
    <property type="match status" value="1"/>
</dbReference>
<evidence type="ECO:0000313" key="7">
    <source>
        <dbReference type="EMBL" id="KAK6170806.1"/>
    </source>
</evidence>
<feature type="binding site" evidence="4 5">
    <location>
        <position position="294"/>
    </location>
    <ligand>
        <name>Zn(2+)</name>
        <dbReference type="ChEBI" id="CHEBI:29105"/>
    </ligand>
</feature>
<keyword evidence="8" id="KW-1185">Reference proteome</keyword>
<dbReference type="InterPro" id="IPR003726">
    <property type="entry name" value="HCY_dom"/>
</dbReference>
<evidence type="ECO:0000256" key="2">
    <source>
        <dbReference type="ARBA" id="ARBA00022679"/>
    </source>
</evidence>
<dbReference type="Proteomes" id="UP001347796">
    <property type="component" value="Unassembled WGS sequence"/>
</dbReference>
<dbReference type="GO" id="GO:0008168">
    <property type="term" value="F:methyltransferase activity"/>
    <property type="evidence" value="ECO:0007669"/>
    <property type="project" value="UniProtKB-UniRule"/>
</dbReference>
<keyword evidence="1 5" id="KW-0489">Methyltransferase</keyword>
<dbReference type="GO" id="GO:0008270">
    <property type="term" value="F:zinc ion binding"/>
    <property type="evidence" value="ECO:0007669"/>
    <property type="project" value="InterPro"/>
</dbReference>
<reference evidence="7 8" key="1">
    <citation type="submission" date="2024-01" db="EMBL/GenBank/DDBJ databases">
        <title>The genome of the rayed Mediterranean limpet Patella caerulea (Linnaeus, 1758).</title>
        <authorList>
            <person name="Anh-Thu Weber A."/>
            <person name="Halstead-Nussloch G."/>
        </authorList>
    </citation>
    <scope>NUCLEOTIDE SEQUENCE [LARGE SCALE GENOMIC DNA]</scope>
    <source>
        <strain evidence="7">AATW-2023a</strain>
        <tissue evidence="7">Whole specimen</tissue>
    </source>
</reference>
<keyword evidence="4 5" id="KW-0862">Zinc</keyword>
<dbReference type="PIRSF" id="PIRSF037505">
    <property type="entry name" value="Betaine_HMT"/>
    <property type="match status" value="1"/>
</dbReference>
<dbReference type="PANTHER" id="PTHR11103">
    <property type="entry name" value="SLR1189 PROTEIN"/>
    <property type="match status" value="1"/>
</dbReference>
<comment type="cofactor">
    <cofactor evidence="4">
        <name>Zn(2+)</name>
        <dbReference type="ChEBI" id="CHEBI:29105"/>
    </cofactor>
    <text evidence="4">Binds 1 zinc ion per subunit.</text>
</comment>
<proteinExistence type="predicted"/>
<dbReference type="PANTHER" id="PTHR11103:SF18">
    <property type="entry name" value="SLR1189 PROTEIN"/>
    <property type="match status" value="1"/>
</dbReference>
<dbReference type="InterPro" id="IPR017226">
    <property type="entry name" value="BHMT-like"/>
</dbReference>
<keyword evidence="2 5" id="KW-0808">Transferase</keyword>
<comment type="caution">
    <text evidence="7">The sequence shown here is derived from an EMBL/GenBank/DDBJ whole genome shotgun (WGS) entry which is preliminary data.</text>
</comment>
<dbReference type="Gene3D" id="3.20.20.330">
    <property type="entry name" value="Homocysteine-binding-like domain"/>
    <property type="match status" value="1"/>
</dbReference>
<feature type="domain" description="Hcy-binding" evidence="6">
    <location>
        <begin position="4"/>
        <end position="309"/>
    </location>
</feature>
<sequence>MPLVGLLERLKDGGNVICAEGYLWELERRGYLRSGIFTPEIILDQPERVKNLHEEFVHAGSDVVEAFTYYGHRQKMKAIGREDELETLNLRALKLARDVADSTNTLMAGNLSNTTCFDPDDPKTADTARTIFKEQVEWAVKGGADYIIGETFCEIQEARLALESIQKYGNGLPAVITLVPYSPKRTVDGVPFPQALRQLEEAGAAVVGVNCGRGPATMIPILKDIRQVCKGPIAALPVPFRTTPKEQTFQRLTDPATGKLAYPLDLSAVQCSRTDVREFAETAKEIGVQYIGLCCGSSSFLLREVAEVYGRTPPAFKYSPDITSSFVYAPNLSIHAQKVRRYMLCEDE</sequence>
<evidence type="ECO:0000256" key="1">
    <source>
        <dbReference type="ARBA" id="ARBA00022603"/>
    </source>
</evidence>
<evidence type="ECO:0000259" key="6">
    <source>
        <dbReference type="PROSITE" id="PS50970"/>
    </source>
</evidence>
<dbReference type="GO" id="GO:0009086">
    <property type="term" value="P:methionine biosynthetic process"/>
    <property type="evidence" value="ECO:0007669"/>
    <property type="project" value="InterPro"/>
</dbReference>
<dbReference type="AlphaFoldDB" id="A0AAN8J624"/>
<protein>
    <recommendedName>
        <fullName evidence="6">Hcy-binding domain-containing protein</fullName>
    </recommendedName>
</protein>
<accession>A0AAN8J624</accession>
<comment type="pathway">
    <text evidence="3">Amino-acid biosynthesis; L-methionine biosynthesis via de novo pathway.</text>
</comment>
<evidence type="ECO:0000256" key="5">
    <source>
        <dbReference type="PROSITE-ProRule" id="PRU00333"/>
    </source>
</evidence>
<dbReference type="Pfam" id="PF02574">
    <property type="entry name" value="S-methyl_trans"/>
    <property type="match status" value="1"/>
</dbReference>
<evidence type="ECO:0000256" key="3">
    <source>
        <dbReference type="ARBA" id="ARBA00034478"/>
    </source>
</evidence>
<feature type="binding site" evidence="4 5">
    <location>
        <position position="295"/>
    </location>
    <ligand>
        <name>Zn(2+)</name>
        <dbReference type="ChEBI" id="CHEBI:29105"/>
    </ligand>
</feature>
<feature type="binding site" evidence="4 5">
    <location>
        <position position="211"/>
    </location>
    <ligand>
        <name>Zn(2+)</name>
        <dbReference type="ChEBI" id="CHEBI:29105"/>
    </ligand>
</feature>
<dbReference type="PROSITE" id="PS50970">
    <property type="entry name" value="HCY"/>
    <property type="match status" value="1"/>
</dbReference>
<dbReference type="EMBL" id="JAZGQO010000014">
    <property type="protein sequence ID" value="KAK6170806.1"/>
    <property type="molecule type" value="Genomic_DNA"/>
</dbReference>
<evidence type="ECO:0000256" key="4">
    <source>
        <dbReference type="PIRSR" id="PIRSR037505-2"/>
    </source>
</evidence>
<organism evidence="7 8">
    <name type="scientific">Patella caerulea</name>
    <name type="common">Rayed Mediterranean limpet</name>
    <dbReference type="NCBI Taxonomy" id="87958"/>
    <lineage>
        <taxon>Eukaryota</taxon>
        <taxon>Metazoa</taxon>
        <taxon>Spiralia</taxon>
        <taxon>Lophotrochozoa</taxon>
        <taxon>Mollusca</taxon>
        <taxon>Gastropoda</taxon>
        <taxon>Patellogastropoda</taxon>
        <taxon>Patelloidea</taxon>
        <taxon>Patellidae</taxon>
        <taxon>Patella</taxon>
    </lineage>
</organism>
<dbReference type="InterPro" id="IPR036589">
    <property type="entry name" value="HCY_dom_sf"/>
</dbReference>